<reference evidence="1" key="1">
    <citation type="journal article" date="2015" name="Nature">
        <title>Complex archaea that bridge the gap between prokaryotes and eukaryotes.</title>
        <authorList>
            <person name="Spang A."/>
            <person name="Saw J.H."/>
            <person name="Jorgensen S.L."/>
            <person name="Zaremba-Niedzwiedzka K."/>
            <person name="Martijn J."/>
            <person name="Lind A.E."/>
            <person name="van Eijk R."/>
            <person name="Schleper C."/>
            <person name="Guy L."/>
            <person name="Ettema T.J."/>
        </authorList>
    </citation>
    <scope>NUCLEOTIDE SEQUENCE</scope>
</reference>
<protein>
    <submittedName>
        <fullName evidence="1">Uncharacterized protein</fullName>
    </submittedName>
</protein>
<gene>
    <name evidence="1" type="ORF">LCGC14_0306010</name>
</gene>
<dbReference type="AlphaFoldDB" id="A0A0F9U674"/>
<proteinExistence type="predicted"/>
<evidence type="ECO:0000313" key="1">
    <source>
        <dbReference type="EMBL" id="KKN82777.1"/>
    </source>
</evidence>
<name>A0A0F9U674_9ZZZZ</name>
<sequence length="87" mass="10139">MIVKIKNSKDGWSYFECEIIHSTWTTLEKATDRGECINLLERKEVDITVDTAIKRLGLETEKNHLRTILTDRVCYVLNNQGKTIDRI</sequence>
<organism evidence="1">
    <name type="scientific">marine sediment metagenome</name>
    <dbReference type="NCBI Taxonomy" id="412755"/>
    <lineage>
        <taxon>unclassified sequences</taxon>
        <taxon>metagenomes</taxon>
        <taxon>ecological metagenomes</taxon>
    </lineage>
</organism>
<comment type="caution">
    <text evidence="1">The sequence shown here is derived from an EMBL/GenBank/DDBJ whole genome shotgun (WGS) entry which is preliminary data.</text>
</comment>
<accession>A0A0F9U674</accession>
<dbReference type="EMBL" id="LAZR01000195">
    <property type="protein sequence ID" value="KKN82777.1"/>
    <property type="molecule type" value="Genomic_DNA"/>
</dbReference>